<keyword evidence="3" id="KW-1185">Reference proteome</keyword>
<comment type="caution">
    <text evidence="2">The sequence shown here is derived from an EMBL/GenBank/DDBJ whole genome shotgun (WGS) entry which is preliminary data.</text>
</comment>
<name>A0A9P9FH01_9HYPO</name>
<accession>A0A9P9FH01</accession>
<feature type="transmembrane region" description="Helical" evidence="1">
    <location>
        <begin position="41"/>
        <end position="61"/>
    </location>
</feature>
<evidence type="ECO:0000313" key="2">
    <source>
        <dbReference type="EMBL" id="KAH7162092.1"/>
    </source>
</evidence>
<keyword evidence="1" id="KW-0472">Membrane</keyword>
<evidence type="ECO:0000256" key="1">
    <source>
        <dbReference type="SAM" id="Phobius"/>
    </source>
</evidence>
<organism evidence="2 3">
    <name type="scientific">Dactylonectria estremocensis</name>
    <dbReference type="NCBI Taxonomy" id="1079267"/>
    <lineage>
        <taxon>Eukaryota</taxon>
        <taxon>Fungi</taxon>
        <taxon>Dikarya</taxon>
        <taxon>Ascomycota</taxon>
        <taxon>Pezizomycotina</taxon>
        <taxon>Sordariomycetes</taxon>
        <taxon>Hypocreomycetidae</taxon>
        <taxon>Hypocreales</taxon>
        <taxon>Nectriaceae</taxon>
        <taxon>Dactylonectria</taxon>
    </lineage>
</organism>
<reference evidence="2" key="1">
    <citation type="journal article" date="2021" name="Nat. Commun.">
        <title>Genetic determinants of endophytism in the Arabidopsis root mycobiome.</title>
        <authorList>
            <person name="Mesny F."/>
            <person name="Miyauchi S."/>
            <person name="Thiergart T."/>
            <person name="Pickel B."/>
            <person name="Atanasova L."/>
            <person name="Karlsson M."/>
            <person name="Huettel B."/>
            <person name="Barry K.W."/>
            <person name="Haridas S."/>
            <person name="Chen C."/>
            <person name="Bauer D."/>
            <person name="Andreopoulos W."/>
            <person name="Pangilinan J."/>
            <person name="LaButti K."/>
            <person name="Riley R."/>
            <person name="Lipzen A."/>
            <person name="Clum A."/>
            <person name="Drula E."/>
            <person name="Henrissat B."/>
            <person name="Kohler A."/>
            <person name="Grigoriev I.V."/>
            <person name="Martin F.M."/>
            <person name="Hacquard S."/>
        </authorList>
    </citation>
    <scope>NUCLEOTIDE SEQUENCE</scope>
    <source>
        <strain evidence="2">MPI-CAGE-AT-0021</strain>
    </source>
</reference>
<sequence>MQRQMNKPHQGRTKHPPLQLQPLLLSPFGCAHPHLRAVLPWLLYGCATALCMPMLLLHWHLCPSPKEHSMLPPLCSPPPKLPCLPLNTCNTELGLSFLLSTKPTRLRFLSLQSLLPQLFQPLSFHACTRDETKFQPQWTVCLACMSVDLERCRNLIQLKATSARALLATLRLARMRYEIEMM</sequence>
<gene>
    <name evidence="2" type="ORF">B0J13DRAFT_600813</name>
</gene>
<keyword evidence="1" id="KW-1133">Transmembrane helix</keyword>
<proteinExistence type="predicted"/>
<keyword evidence="1" id="KW-0812">Transmembrane</keyword>
<evidence type="ECO:0000313" key="3">
    <source>
        <dbReference type="Proteomes" id="UP000717696"/>
    </source>
</evidence>
<dbReference type="EMBL" id="JAGMUU010000001">
    <property type="protein sequence ID" value="KAH7162092.1"/>
    <property type="molecule type" value="Genomic_DNA"/>
</dbReference>
<protein>
    <submittedName>
        <fullName evidence="2">Uncharacterized protein</fullName>
    </submittedName>
</protein>
<dbReference type="AlphaFoldDB" id="A0A9P9FH01"/>
<dbReference type="Proteomes" id="UP000717696">
    <property type="component" value="Unassembled WGS sequence"/>
</dbReference>